<evidence type="ECO:0000313" key="2">
    <source>
        <dbReference type="EMBL" id="AZA84892.1"/>
    </source>
</evidence>
<dbReference type="AlphaFoldDB" id="A0A3G6RUS6"/>
<name>A0A3G6RUS6_CHRLC</name>
<evidence type="ECO:0000313" key="3">
    <source>
        <dbReference type="EMBL" id="PNW12263.1"/>
    </source>
</evidence>
<dbReference type="Pfam" id="PF13181">
    <property type="entry name" value="TPR_8"/>
    <property type="match status" value="1"/>
</dbReference>
<dbReference type="EMBL" id="CP033924">
    <property type="protein sequence ID" value="AZA84892.1"/>
    <property type="molecule type" value="Genomic_DNA"/>
</dbReference>
<dbReference type="InterPro" id="IPR019734">
    <property type="entry name" value="TPR_rpt"/>
</dbReference>
<evidence type="ECO:0000256" key="1">
    <source>
        <dbReference type="SAM" id="SignalP"/>
    </source>
</evidence>
<feature type="signal peptide" evidence="1">
    <location>
        <begin position="1"/>
        <end position="19"/>
    </location>
</feature>
<evidence type="ECO:0000313" key="5">
    <source>
        <dbReference type="Proteomes" id="UP000279972"/>
    </source>
</evidence>
<dbReference type="OrthoDB" id="793001at2"/>
<dbReference type="Proteomes" id="UP000236262">
    <property type="component" value="Unassembled WGS sequence"/>
</dbReference>
<dbReference type="KEGG" id="clac:EG342_24620"/>
<gene>
    <name evidence="3" type="ORF">C1637_19110</name>
    <name evidence="2" type="ORF">EG342_24620</name>
</gene>
<reference evidence="2 5" key="2">
    <citation type="submission" date="2018-11" db="EMBL/GenBank/DDBJ databases">
        <title>Proposal to divide the Flavobacteriaceae and reorganize its genera based on Amino Acid Identity values calculated from whole genome sequences.</title>
        <authorList>
            <person name="Nicholson A.C."/>
            <person name="Gulvik C.A."/>
            <person name="Whitney A.M."/>
            <person name="Humrighouse B.W."/>
            <person name="Bell M."/>
            <person name="Holmes B."/>
            <person name="Steigerwalt A.G."/>
            <person name="Villarma A."/>
            <person name="Sheth M."/>
            <person name="Batra D."/>
            <person name="Pryor J."/>
            <person name="Bernardet J.-F."/>
            <person name="Hugo C."/>
            <person name="Kampfer P."/>
            <person name="Newman J."/>
            <person name="McQuiston J.R."/>
        </authorList>
    </citation>
    <scope>NUCLEOTIDE SEQUENCE [LARGE SCALE GENOMIC DNA]</scope>
    <source>
        <strain evidence="2 5">KC_1864</strain>
    </source>
</reference>
<keyword evidence="1" id="KW-0732">Signal</keyword>
<reference evidence="3 4" key="1">
    <citation type="submission" date="2018-01" db="EMBL/GenBank/DDBJ databases">
        <title>Draft genome sequences of Chryseobacterium lactis NCTC11390, Chryseobacterium oncorhynchi 701B-08, and Chryseobacterium viscerum 687B-08.</title>
        <authorList>
            <person name="Jeong J.-J."/>
            <person name="Lee Y.J."/>
            <person name="Park B."/>
            <person name="Choi I.-G."/>
            <person name="Kim K.D."/>
        </authorList>
    </citation>
    <scope>NUCLEOTIDE SEQUENCE [LARGE SCALE GENOMIC DNA]</scope>
    <source>
        <strain evidence="3 4">NCTC11390</strain>
    </source>
</reference>
<sequence length="356" mass="41724">MLRTIYFIIAITAFSLANAQTKTFKCQEIHRAIQLIDDEKYDEGIAILKDCEKKDPQDYTYPYEIAFAYIKKKDYKNAISQLEKVEGYSNIDDYYYALLGSAYDLSNNPNQALKVYDEGLKRFPASGKLYLEKGVVLELEKKISNAIESYEAGIKADPSYPSNYYRVSRLYLDSNDLLSGLMYGEIFINLERTTPRSQEISQLLYNGYKKAVKFDNNQVQVDFCPAIIDAQEYDKNNKLSWCIIFAKNFALSALNTKEINLDILSSVRRQFLKEYYVKDYKDYPNVLMDYHKTMENNKVFDAYNHYIFQIGDQEAFKDWKVKNGKEYNTFVEWYTADKNVLKIDRNNIYISDQIKK</sequence>
<proteinExistence type="predicted"/>
<feature type="chain" id="PRO_5044594151" evidence="1">
    <location>
        <begin position="20"/>
        <end position="356"/>
    </location>
</feature>
<dbReference type="RefSeq" id="WP_103293259.1">
    <property type="nucleotide sequence ID" value="NZ_CP033924.1"/>
</dbReference>
<evidence type="ECO:0000313" key="4">
    <source>
        <dbReference type="Proteomes" id="UP000236262"/>
    </source>
</evidence>
<keyword evidence="5" id="KW-1185">Reference proteome</keyword>
<accession>A0A3G6RUS6</accession>
<dbReference type="Proteomes" id="UP000279972">
    <property type="component" value="Chromosome"/>
</dbReference>
<dbReference type="SMART" id="SM00028">
    <property type="entry name" value="TPR"/>
    <property type="match status" value="3"/>
</dbReference>
<dbReference type="Pfam" id="PF13432">
    <property type="entry name" value="TPR_16"/>
    <property type="match status" value="1"/>
</dbReference>
<dbReference type="SUPFAM" id="SSF48452">
    <property type="entry name" value="TPR-like"/>
    <property type="match status" value="1"/>
</dbReference>
<dbReference type="Gene3D" id="1.25.40.10">
    <property type="entry name" value="Tetratricopeptide repeat domain"/>
    <property type="match status" value="2"/>
</dbReference>
<protein>
    <submittedName>
        <fullName evidence="3">Uncharacterized protein</fullName>
    </submittedName>
</protein>
<dbReference type="InterPro" id="IPR011990">
    <property type="entry name" value="TPR-like_helical_dom_sf"/>
</dbReference>
<organism evidence="3 4">
    <name type="scientific">Chryseobacterium lactis</name>
    <dbReference type="NCBI Taxonomy" id="1241981"/>
    <lineage>
        <taxon>Bacteria</taxon>
        <taxon>Pseudomonadati</taxon>
        <taxon>Bacteroidota</taxon>
        <taxon>Flavobacteriia</taxon>
        <taxon>Flavobacteriales</taxon>
        <taxon>Weeksellaceae</taxon>
        <taxon>Chryseobacterium group</taxon>
        <taxon>Chryseobacterium</taxon>
    </lineage>
</organism>
<dbReference type="EMBL" id="PPEH01000008">
    <property type="protein sequence ID" value="PNW12263.1"/>
    <property type="molecule type" value="Genomic_DNA"/>
</dbReference>